<sequence length="111" mass="11806">MAQASTTLRQAKDIPTDRSNGDEDTADLQAQIARLKDDIAGLASAITDLGSEKVREARRGAAKTYNSARQTGENTVNQLHDQLAASARERPLTTIAAAAGIGFLLALMARR</sequence>
<dbReference type="AlphaFoldDB" id="A0A916SEL1"/>
<name>A0A916SEL1_9HYPH</name>
<evidence type="ECO:0000313" key="4">
    <source>
        <dbReference type="Proteomes" id="UP000646478"/>
    </source>
</evidence>
<accession>A0A916SEL1</accession>
<reference evidence="3" key="2">
    <citation type="submission" date="2020-09" db="EMBL/GenBank/DDBJ databases">
        <authorList>
            <person name="Sun Q."/>
            <person name="Zhou Y."/>
        </authorList>
    </citation>
    <scope>NUCLEOTIDE SEQUENCE</scope>
    <source>
        <strain evidence="3">CGMCC 1.15082</strain>
    </source>
</reference>
<feature type="region of interest" description="Disordered" evidence="1">
    <location>
        <begin position="1"/>
        <end position="25"/>
    </location>
</feature>
<evidence type="ECO:0000256" key="2">
    <source>
        <dbReference type="SAM" id="Phobius"/>
    </source>
</evidence>
<keyword evidence="2" id="KW-0812">Transmembrane</keyword>
<keyword evidence="4" id="KW-1185">Reference proteome</keyword>
<evidence type="ECO:0008006" key="5">
    <source>
        <dbReference type="Google" id="ProtNLM"/>
    </source>
</evidence>
<organism evidence="3 4">
    <name type="scientific">Brucella endophytica</name>
    <dbReference type="NCBI Taxonomy" id="1963359"/>
    <lineage>
        <taxon>Bacteria</taxon>
        <taxon>Pseudomonadati</taxon>
        <taxon>Pseudomonadota</taxon>
        <taxon>Alphaproteobacteria</taxon>
        <taxon>Hyphomicrobiales</taxon>
        <taxon>Brucellaceae</taxon>
        <taxon>Brucella/Ochrobactrum group</taxon>
        <taxon>Brucella</taxon>
    </lineage>
</organism>
<evidence type="ECO:0000256" key="1">
    <source>
        <dbReference type="SAM" id="MobiDB-lite"/>
    </source>
</evidence>
<dbReference type="EMBL" id="BMHH01000009">
    <property type="protein sequence ID" value="GGA96174.1"/>
    <property type="molecule type" value="Genomic_DNA"/>
</dbReference>
<dbReference type="RefSeq" id="WP_188824570.1">
    <property type="nucleotide sequence ID" value="NZ_BMHH01000009.1"/>
</dbReference>
<comment type="caution">
    <text evidence="3">The sequence shown here is derived from an EMBL/GenBank/DDBJ whole genome shotgun (WGS) entry which is preliminary data.</text>
</comment>
<gene>
    <name evidence="3" type="ORF">GCM10011491_25710</name>
</gene>
<feature type="transmembrane region" description="Helical" evidence="2">
    <location>
        <begin position="92"/>
        <end position="109"/>
    </location>
</feature>
<keyword evidence="2" id="KW-1133">Transmembrane helix</keyword>
<keyword evidence="2" id="KW-0472">Membrane</keyword>
<protein>
    <recommendedName>
        <fullName evidence="5">DUF883 domain-containing protein</fullName>
    </recommendedName>
</protein>
<reference evidence="3" key="1">
    <citation type="journal article" date="2014" name="Int. J. Syst. Evol. Microbiol.">
        <title>Complete genome sequence of Corynebacterium casei LMG S-19264T (=DSM 44701T), isolated from a smear-ripened cheese.</title>
        <authorList>
            <consortium name="US DOE Joint Genome Institute (JGI-PGF)"/>
            <person name="Walter F."/>
            <person name="Albersmeier A."/>
            <person name="Kalinowski J."/>
            <person name="Ruckert C."/>
        </authorList>
    </citation>
    <scope>NUCLEOTIDE SEQUENCE</scope>
    <source>
        <strain evidence="3">CGMCC 1.15082</strain>
    </source>
</reference>
<proteinExistence type="predicted"/>
<evidence type="ECO:0000313" key="3">
    <source>
        <dbReference type="EMBL" id="GGA96174.1"/>
    </source>
</evidence>
<feature type="compositionally biased region" description="Basic and acidic residues" evidence="1">
    <location>
        <begin position="10"/>
        <end position="21"/>
    </location>
</feature>
<dbReference type="Proteomes" id="UP000646478">
    <property type="component" value="Unassembled WGS sequence"/>
</dbReference>